<gene>
    <name evidence="3" type="ORF">ACFR99_02840</name>
</gene>
<organism evidence="3 4">
    <name type="scientific">Haloarchaeobius amylolyticus</name>
    <dbReference type="NCBI Taxonomy" id="1198296"/>
    <lineage>
        <taxon>Archaea</taxon>
        <taxon>Methanobacteriati</taxon>
        <taxon>Methanobacteriota</taxon>
        <taxon>Stenosarchaea group</taxon>
        <taxon>Halobacteria</taxon>
        <taxon>Halobacteriales</taxon>
        <taxon>Halorubellaceae</taxon>
        <taxon>Haloarchaeobius</taxon>
    </lineage>
</organism>
<dbReference type="InterPro" id="IPR014729">
    <property type="entry name" value="Rossmann-like_a/b/a_fold"/>
</dbReference>
<evidence type="ECO:0000259" key="2">
    <source>
        <dbReference type="Pfam" id="PF01902"/>
    </source>
</evidence>
<name>A0ABD6BCQ0_9EURY</name>
<keyword evidence="4" id="KW-1185">Reference proteome</keyword>
<dbReference type="Proteomes" id="UP001597076">
    <property type="component" value="Unassembled WGS sequence"/>
</dbReference>
<accession>A0ABD6BCQ0</accession>
<dbReference type="Gene3D" id="3.40.50.620">
    <property type="entry name" value="HUPs"/>
    <property type="match status" value="1"/>
</dbReference>
<evidence type="ECO:0000313" key="3">
    <source>
        <dbReference type="EMBL" id="MFD1562504.1"/>
    </source>
</evidence>
<evidence type="ECO:0000256" key="1">
    <source>
        <dbReference type="SAM" id="MobiDB-lite"/>
    </source>
</evidence>
<dbReference type="PANTHER" id="PTHR12196:SF2">
    <property type="entry name" value="DIPHTHINE--AMMONIA LIGASE"/>
    <property type="match status" value="1"/>
</dbReference>
<reference evidence="3 4" key="1">
    <citation type="journal article" date="2019" name="Int. J. Syst. Evol. Microbiol.">
        <title>The Global Catalogue of Microorganisms (GCM) 10K type strain sequencing project: providing services to taxonomists for standard genome sequencing and annotation.</title>
        <authorList>
            <consortium name="The Broad Institute Genomics Platform"/>
            <consortium name="The Broad Institute Genome Sequencing Center for Infectious Disease"/>
            <person name="Wu L."/>
            <person name="Ma J."/>
        </authorList>
    </citation>
    <scope>NUCLEOTIDE SEQUENCE [LARGE SCALE GENOMIC DNA]</scope>
    <source>
        <strain evidence="3 4">CGMCC 1.12230</strain>
    </source>
</reference>
<dbReference type="InterPro" id="IPR030662">
    <property type="entry name" value="DPH6/MJ0570"/>
</dbReference>
<comment type="caution">
    <text evidence="3">The sequence shown here is derived from an EMBL/GenBank/DDBJ whole genome shotgun (WGS) entry which is preliminary data.</text>
</comment>
<dbReference type="Gene3D" id="3.90.1490.10">
    <property type="entry name" value="putative n-type atp pyrophosphatase, domain 2"/>
    <property type="match status" value="1"/>
</dbReference>
<dbReference type="PANTHER" id="PTHR12196">
    <property type="entry name" value="DOMAIN OF UNKNOWN FUNCTION 71 DUF71 -CONTAINING PROTEIN"/>
    <property type="match status" value="1"/>
</dbReference>
<protein>
    <submittedName>
        <fullName evidence="3">Diphthine--ammonia ligase</fullName>
        <ecNumber evidence="3">6.3.1.14</ecNumber>
    </submittedName>
</protein>
<evidence type="ECO:0000313" key="4">
    <source>
        <dbReference type="Proteomes" id="UP001597076"/>
    </source>
</evidence>
<dbReference type="NCBIfam" id="TIGR00290">
    <property type="entry name" value="MJ0570_dom"/>
    <property type="match status" value="1"/>
</dbReference>
<dbReference type="InterPro" id="IPR002761">
    <property type="entry name" value="Diphthami_syn_dom"/>
</dbReference>
<dbReference type="EC" id="6.3.1.14" evidence="3"/>
<dbReference type="RefSeq" id="WP_390284202.1">
    <property type="nucleotide sequence ID" value="NZ_JBHUDI010000002.1"/>
</dbReference>
<dbReference type="NCBIfam" id="TIGR03679">
    <property type="entry name" value="arCOG00187"/>
    <property type="match status" value="1"/>
</dbReference>
<dbReference type="EMBL" id="JBHUDI010000002">
    <property type="protein sequence ID" value="MFD1562504.1"/>
    <property type="molecule type" value="Genomic_DNA"/>
</dbReference>
<proteinExistence type="predicted"/>
<dbReference type="SUPFAM" id="SSF52402">
    <property type="entry name" value="Adenine nucleotide alpha hydrolases-like"/>
    <property type="match status" value="1"/>
</dbReference>
<feature type="region of interest" description="Disordered" evidence="1">
    <location>
        <begin position="73"/>
        <end position="93"/>
    </location>
</feature>
<dbReference type="Pfam" id="PF01902">
    <property type="entry name" value="Diphthami_syn_2"/>
    <property type="match status" value="1"/>
</dbReference>
<dbReference type="GO" id="GO:0017178">
    <property type="term" value="F:diphthine-ammonia ligase activity"/>
    <property type="evidence" value="ECO:0007669"/>
    <property type="project" value="UniProtKB-EC"/>
</dbReference>
<dbReference type="CDD" id="cd01994">
    <property type="entry name" value="AANH_PF0828-like"/>
    <property type="match status" value="1"/>
</dbReference>
<feature type="domain" description="Diphthamide synthase" evidence="2">
    <location>
        <begin position="9"/>
        <end position="239"/>
    </location>
</feature>
<keyword evidence="3" id="KW-0436">Ligase</keyword>
<dbReference type="InterPro" id="IPR022427">
    <property type="entry name" value="MJ0570_ATP-bd"/>
</dbReference>
<dbReference type="AlphaFoldDB" id="A0ABD6BCQ0"/>
<sequence length="254" mass="27634">MSDANGGWVALFSGGKESSWALSQVVESGRDVRTLVVVQPPETSHMYHTPAQPVIRLASRSIGLPVVEVGLPVTDMEPPDMQAGVSTEQDGEREALEPALERLDAEFDGGLRGIVAGTVGSDYQADRLQSMCDRIGCEFDAPLWQADPRDLAESMIDGGLTIRIAEVAAPGFDESWLGRQLDHDALAELATLHHEYGVHVLGDGGEYQTIVTDGPHMARPIALEFEREWYGTWGRIRITDAWLDPPPSADEDST</sequence>